<feature type="coiled-coil region" evidence="2">
    <location>
        <begin position="61"/>
        <end position="88"/>
    </location>
</feature>
<comment type="caution">
    <text evidence="4">The sequence shown here is derived from an EMBL/GenBank/DDBJ whole genome shotgun (WGS) entry which is preliminary data.</text>
</comment>
<keyword evidence="2" id="KW-0175">Coiled coil</keyword>
<feature type="repeat" description="TPR" evidence="1">
    <location>
        <begin position="197"/>
        <end position="230"/>
    </location>
</feature>
<dbReference type="InterPro" id="IPR056413">
    <property type="entry name" value="TPR_CcmH_CycH"/>
</dbReference>
<keyword evidence="1" id="KW-0802">TPR repeat</keyword>
<dbReference type="EMBL" id="SUME01000005">
    <property type="protein sequence ID" value="TJZ59836.1"/>
    <property type="molecule type" value="Genomic_DNA"/>
</dbReference>
<evidence type="ECO:0000259" key="3">
    <source>
        <dbReference type="Pfam" id="PF23914"/>
    </source>
</evidence>
<dbReference type="PROSITE" id="PS50005">
    <property type="entry name" value="TPR"/>
    <property type="match status" value="1"/>
</dbReference>
<evidence type="ECO:0000256" key="2">
    <source>
        <dbReference type="SAM" id="Coils"/>
    </source>
</evidence>
<name>A0A4U0NY99_9SPHI</name>
<dbReference type="OrthoDB" id="1490552at2"/>
<dbReference type="RefSeq" id="WP_136901778.1">
    <property type="nucleotide sequence ID" value="NZ_SUME01000005.1"/>
</dbReference>
<dbReference type="Proteomes" id="UP000306808">
    <property type="component" value="Unassembled WGS sequence"/>
</dbReference>
<protein>
    <recommendedName>
        <fullName evidence="3">Cytochrome c-type biogenesis protein H TPR domain-containing protein</fullName>
    </recommendedName>
</protein>
<organism evidence="4 5">
    <name type="scientific">Sphingobacterium olei</name>
    <dbReference type="NCBI Taxonomy" id="2571155"/>
    <lineage>
        <taxon>Bacteria</taxon>
        <taxon>Pseudomonadati</taxon>
        <taxon>Bacteroidota</taxon>
        <taxon>Sphingobacteriia</taxon>
        <taxon>Sphingobacteriales</taxon>
        <taxon>Sphingobacteriaceae</taxon>
        <taxon>Sphingobacterium</taxon>
    </lineage>
</organism>
<dbReference type="InterPro" id="IPR019734">
    <property type="entry name" value="TPR_rpt"/>
</dbReference>
<feature type="domain" description="Cytochrome c-type biogenesis protein H TPR" evidence="3">
    <location>
        <begin position="138"/>
        <end position="229"/>
    </location>
</feature>
<dbReference type="SMART" id="SM00028">
    <property type="entry name" value="TPR"/>
    <property type="match status" value="3"/>
</dbReference>
<evidence type="ECO:0000256" key="1">
    <source>
        <dbReference type="PROSITE-ProRule" id="PRU00339"/>
    </source>
</evidence>
<evidence type="ECO:0000313" key="4">
    <source>
        <dbReference type="EMBL" id="TJZ59836.1"/>
    </source>
</evidence>
<dbReference type="Gene3D" id="1.25.40.10">
    <property type="entry name" value="Tetratricopeptide repeat domain"/>
    <property type="match status" value="1"/>
</dbReference>
<sequence>MLNTKQIVVIVFIVVLMGVLLARPIKGLVDGEKDTAAASSNSAESMYNLKNVSDIAKQSINTSLAQDIAKIEAKVEGAEGEAKVALLQELANKWDDLAKAAPQGFIYAEMAKITPKFDYWLKAGDAYRAAYTNLQDTTMASALNQLAIQSYEEALELDANNLSAKTGLGAALVTGSNNPMAGIALLQEVVKTEPKNIEANRTLGLFSLQSQQYDKAIERFKTVVEMKPDAESYFYLATGYEKIGLRTEAIAAFQKSKEMAADPTLSQYIDRQIEALSK</sequence>
<dbReference type="InterPro" id="IPR011990">
    <property type="entry name" value="TPR-like_helical_dom_sf"/>
</dbReference>
<dbReference type="SUPFAM" id="SSF48452">
    <property type="entry name" value="TPR-like"/>
    <property type="match status" value="1"/>
</dbReference>
<keyword evidence="5" id="KW-1185">Reference proteome</keyword>
<reference evidence="4 5" key="1">
    <citation type="submission" date="2019-04" db="EMBL/GenBank/DDBJ databases">
        <title>Sphingobacterium olei sp. nov., isolated from oil-contaminated soil.</title>
        <authorList>
            <person name="Liu B."/>
        </authorList>
    </citation>
    <scope>NUCLEOTIDE SEQUENCE [LARGE SCALE GENOMIC DNA]</scope>
    <source>
        <strain evidence="4 5">HAL-9</strain>
    </source>
</reference>
<proteinExistence type="predicted"/>
<dbReference type="AlphaFoldDB" id="A0A4U0NY99"/>
<accession>A0A4U0NY99</accession>
<evidence type="ECO:0000313" key="5">
    <source>
        <dbReference type="Proteomes" id="UP000306808"/>
    </source>
</evidence>
<gene>
    <name evidence="4" type="ORF">FAZ15_13140</name>
</gene>
<dbReference type="Pfam" id="PF23914">
    <property type="entry name" value="TPR_CcmH_CycH"/>
    <property type="match status" value="1"/>
</dbReference>